<proteinExistence type="predicted"/>
<dbReference type="AlphaFoldDB" id="U2DY26"/>
<comment type="caution">
    <text evidence="1">The sequence shown here is derived from an EMBL/GenBank/DDBJ whole genome shotgun (WGS) entry which is preliminary data.</text>
</comment>
<organism evidence="1 2">
    <name type="scientific">Bacteroides pyogenes F0041</name>
    <dbReference type="NCBI Taxonomy" id="1321819"/>
    <lineage>
        <taxon>Bacteria</taxon>
        <taxon>Pseudomonadati</taxon>
        <taxon>Bacteroidota</taxon>
        <taxon>Bacteroidia</taxon>
        <taxon>Bacteroidales</taxon>
        <taxon>Bacteroidaceae</taxon>
        <taxon>Bacteroides</taxon>
    </lineage>
</organism>
<dbReference type="EMBL" id="AWSV01000116">
    <property type="protein sequence ID" value="ERI84756.1"/>
    <property type="molecule type" value="Genomic_DNA"/>
</dbReference>
<dbReference type="HOGENOM" id="CLU_2535665_0_0_10"/>
<reference evidence="1 2" key="1">
    <citation type="submission" date="2013-08" db="EMBL/GenBank/DDBJ databases">
        <authorList>
            <person name="Weinstock G."/>
            <person name="Sodergren E."/>
            <person name="Wylie T."/>
            <person name="Fulton L."/>
            <person name="Fulton R."/>
            <person name="Fronick C."/>
            <person name="O'Laughlin M."/>
            <person name="Godfrey J."/>
            <person name="Miner T."/>
            <person name="Herter B."/>
            <person name="Appelbaum E."/>
            <person name="Cordes M."/>
            <person name="Lek S."/>
            <person name="Wollam A."/>
            <person name="Pepin K.H."/>
            <person name="Palsikar V.B."/>
            <person name="Mitreva M."/>
            <person name="Wilson R.K."/>
        </authorList>
    </citation>
    <scope>NUCLEOTIDE SEQUENCE [LARGE SCALE GENOMIC DNA]</scope>
    <source>
        <strain evidence="1 2">F0041</strain>
    </source>
</reference>
<protein>
    <submittedName>
        <fullName evidence="1">Uncharacterized protein</fullName>
    </submittedName>
</protein>
<gene>
    <name evidence="1" type="ORF">HMPREF1981_02232</name>
</gene>
<accession>U2DY26</accession>
<evidence type="ECO:0000313" key="2">
    <source>
        <dbReference type="Proteomes" id="UP000016496"/>
    </source>
</evidence>
<dbReference type="Proteomes" id="UP000016496">
    <property type="component" value="Unassembled WGS sequence"/>
</dbReference>
<name>U2DY26_9BACE</name>
<sequence length="83" mass="9348">MIYVRLVAEVLPAYCRSIFCLLPKYCLPALQVFPPVLPFGIMKHRIARTGHGIGGEERRTACRSIGFLLCGQLRSIRLGFNNK</sequence>
<evidence type="ECO:0000313" key="1">
    <source>
        <dbReference type="EMBL" id="ERI84756.1"/>
    </source>
</evidence>